<dbReference type="Gramene" id="TraesRN7A0101315900.1">
    <property type="protein sequence ID" value="TraesRN7A0101315900.1"/>
    <property type="gene ID" value="TraesRN7A0101315900"/>
</dbReference>
<evidence type="ECO:0000313" key="4">
    <source>
        <dbReference type="EnsemblPlants" id="TraesCS7A02G543200.1"/>
    </source>
</evidence>
<keyword evidence="2" id="KW-0812">Transmembrane</keyword>
<dbReference type="PANTHER" id="PTHR31325">
    <property type="entry name" value="OS01G0798800 PROTEIN-RELATED"/>
    <property type="match status" value="1"/>
</dbReference>
<accession>A0A3B6RP06</accession>
<dbReference type="OrthoDB" id="602251at2759"/>
<sequence>MDECTEDNTGFAKALKFWQVSQLPILVLASLAIQWFLFVFAPFRQHRVPGLLRLSIWLAYLGSDAVAIYALATLFNSRRCCTEGLPGVELLWAPILLVHLGGQDSITAYNIEDNELWKRHVVTAVSQVAAAIFVFVKSWPKSKADGEDFQRIFTPALLLFFCGISKCVCKPWDLKRVSVNSLVDSSSGSEGNGESDMNSLQDYVGAATQHFEASHGRGRLHQETSDSGGGEDDSTCKAEEIWKPYNLCIDLAPPYSGRLSCLKHLVRSNPDTAHRLVKSSLSATFHQLYTKESLKLHDISHLVFTNNAALNRWKVLTSARGLRTVAAATGHPAGGDRGVPLPRRQRWRGPPGL</sequence>
<reference evidence="4" key="1">
    <citation type="submission" date="2018-08" db="EMBL/GenBank/DDBJ databases">
        <authorList>
            <person name="Rossello M."/>
        </authorList>
    </citation>
    <scope>NUCLEOTIDE SEQUENCE [LARGE SCALE GENOMIC DNA]</scope>
    <source>
        <strain evidence="4">cv. Chinese Spring</strain>
    </source>
</reference>
<name>A0A3B6RP06_WHEAT</name>
<dbReference type="PaxDb" id="4565-Traes_7AL_34D47090A.1"/>
<dbReference type="Gramene" id="TraesCS7A02G543200.1">
    <property type="protein sequence ID" value="TraesCS7A02G543200.1"/>
    <property type="gene ID" value="TraesCS7A02G543200"/>
</dbReference>
<dbReference type="InterPro" id="IPR025315">
    <property type="entry name" value="DUF4220"/>
</dbReference>
<protein>
    <recommendedName>
        <fullName evidence="3">DUF4220 domain-containing protein</fullName>
    </recommendedName>
</protein>
<dbReference type="Gramene" id="TraesCAD_scaffold_133733_01G000100.1">
    <property type="protein sequence ID" value="TraesCAD_scaffold_133733_01G000100.1"/>
    <property type="gene ID" value="TraesCAD_scaffold_133733_01G000100"/>
</dbReference>
<evidence type="ECO:0000313" key="5">
    <source>
        <dbReference type="Proteomes" id="UP000019116"/>
    </source>
</evidence>
<evidence type="ECO:0000256" key="2">
    <source>
        <dbReference type="SAM" id="Phobius"/>
    </source>
</evidence>
<keyword evidence="5" id="KW-1185">Reference proteome</keyword>
<dbReference type="Pfam" id="PF13968">
    <property type="entry name" value="DUF4220"/>
    <property type="match status" value="1"/>
</dbReference>
<keyword evidence="2" id="KW-0472">Membrane</keyword>
<feature type="transmembrane region" description="Helical" evidence="2">
    <location>
        <begin position="23"/>
        <end position="43"/>
    </location>
</feature>
<evidence type="ECO:0000256" key="1">
    <source>
        <dbReference type="SAM" id="MobiDB-lite"/>
    </source>
</evidence>
<organism evidence="4">
    <name type="scientific">Triticum aestivum</name>
    <name type="common">Wheat</name>
    <dbReference type="NCBI Taxonomy" id="4565"/>
    <lineage>
        <taxon>Eukaryota</taxon>
        <taxon>Viridiplantae</taxon>
        <taxon>Streptophyta</taxon>
        <taxon>Embryophyta</taxon>
        <taxon>Tracheophyta</taxon>
        <taxon>Spermatophyta</taxon>
        <taxon>Magnoliopsida</taxon>
        <taxon>Liliopsida</taxon>
        <taxon>Poales</taxon>
        <taxon>Poaceae</taxon>
        <taxon>BOP clade</taxon>
        <taxon>Pooideae</taxon>
        <taxon>Triticodae</taxon>
        <taxon>Triticeae</taxon>
        <taxon>Triticinae</taxon>
        <taxon>Triticum</taxon>
    </lineage>
</organism>
<feature type="region of interest" description="Disordered" evidence="1">
    <location>
        <begin position="212"/>
        <end position="235"/>
    </location>
</feature>
<keyword evidence="2" id="KW-1133">Transmembrane helix</keyword>
<dbReference type="STRING" id="4565.A0A3B6RP06"/>
<feature type="region of interest" description="Disordered" evidence="1">
    <location>
        <begin position="327"/>
        <end position="353"/>
    </location>
</feature>
<dbReference type="AlphaFoldDB" id="A0A3B6RP06"/>
<feature type="compositionally biased region" description="Basic and acidic residues" evidence="1">
    <location>
        <begin position="212"/>
        <end position="224"/>
    </location>
</feature>
<dbReference type="Gramene" id="TraesWEE_scaffold_147950_01G000100.1">
    <property type="protein sequence ID" value="TraesWEE_scaffold_147950_01G000100.1"/>
    <property type="gene ID" value="TraesWEE_scaffold_147950_01G000100"/>
</dbReference>
<dbReference type="EnsemblPlants" id="TraesCS7A02G543200.1">
    <property type="protein sequence ID" value="TraesCS7A02G543200.1"/>
    <property type="gene ID" value="TraesCS7A02G543200"/>
</dbReference>
<feature type="transmembrane region" description="Helical" evidence="2">
    <location>
        <begin position="50"/>
        <end position="71"/>
    </location>
</feature>
<proteinExistence type="predicted"/>
<dbReference type="Gramene" id="TraesCS7A03G1322000.1">
    <property type="protein sequence ID" value="TraesCS7A03G1322000.1.CDS"/>
    <property type="gene ID" value="TraesCS7A03G1322000"/>
</dbReference>
<reference evidence="4" key="2">
    <citation type="submission" date="2018-10" db="UniProtKB">
        <authorList>
            <consortium name="EnsemblPlants"/>
        </authorList>
    </citation>
    <scope>IDENTIFICATION</scope>
</reference>
<evidence type="ECO:0000259" key="3">
    <source>
        <dbReference type="Pfam" id="PF13968"/>
    </source>
</evidence>
<dbReference type="Proteomes" id="UP000019116">
    <property type="component" value="Chromosome 7A"/>
</dbReference>
<feature type="domain" description="DUF4220" evidence="3">
    <location>
        <begin position="57"/>
        <end position="294"/>
    </location>
</feature>